<dbReference type="EMBL" id="JASJQH010003014">
    <property type="protein sequence ID" value="KAK9759812.1"/>
    <property type="molecule type" value="Genomic_DNA"/>
</dbReference>
<evidence type="ECO:0000313" key="3">
    <source>
        <dbReference type="Proteomes" id="UP001479436"/>
    </source>
</evidence>
<dbReference type="Proteomes" id="UP001479436">
    <property type="component" value="Unassembled WGS sequence"/>
</dbReference>
<keyword evidence="3" id="KW-1185">Reference proteome</keyword>
<gene>
    <name evidence="2" type="ORF">K7432_016791</name>
</gene>
<feature type="compositionally biased region" description="Polar residues" evidence="1">
    <location>
        <begin position="1"/>
        <end position="22"/>
    </location>
</feature>
<evidence type="ECO:0000313" key="2">
    <source>
        <dbReference type="EMBL" id="KAK9759812.1"/>
    </source>
</evidence>
<accession>A0ABR2WE85</accession>
<comment type="caution">
    <text evidence="2">The sequence shown here is derived from an EMBL/GenBank/DDBJ whole genome shotgun (WGS) entry which is preliminary data.</text>
</comment>
<organism evidence="2 3">
    <name type="scientific">Basidiobolus ranarum</name>
    <dbReference type="NCBI Taxonomy" id="34480"/>
    <lineage>
        <taxon>Eukaryota</taxon>
        <taxon>Fungi</taxon>
        <taxon>Fungi incertae sedis</taxon>
        <taxon>Zoopagomycota</taxon>
        <taxon>Entomophthoromycotina</taxon>
        <taxon>Basidiobolomycetes</taxon>
        <taxon>Basidiobolales</taxon>
        <taxon>Basidiobolaceae</taxon>
        <taxon>Basidiobolus</taxon>
    </lineage>
</organism>
<reference evidence="2 3" key="1">
    <citation type="submission" date="2023-04" db="EMBL/GenBank/DDBJ databases">
        <title>Genome of Basidiobolus ranarum AG-B5.</title>
        <authorList>
            <person name="Stajich J.E."/>
            <person name="Carter-House D."/>
            <person name="Gryganskyi A."/>
        </authorList>
    </citation>
    <scope>NUCLEOTIDE SEQUENCE [LARGE SCALE GENOMIC DNA]</scope>
    <source>
        <strain evidence="2 3">AG-B5</strain>
    </source>
</reference>
<feature type="region of interest" description="Disordered" evidence="1">
    <location>
        <begin position="1"/>
        <end position="34"/>
    </location>
</feature>
<feature type="compositionally biased region" description="Low complexity" evidence="1">
    <location>
        <begin position="23"/>
        <end position="34"/>
    </location>
</feature>
<evidence type="ECO:0000256" key="1">
    <source>
        <dbReference type="SAM" id="MobiDB-lite"/>
    </source>
</evidence>
<protein>
    <submittedName>
        <fullName evidence="2">Uncharacterized protein</fullName>
    </submittedName>
</protein>
<name>A0ABR2WE85_9FUNG</name>
<proteinExistence type="predicted"/>
<feature type="non-terminal residue" evidence="2">
    <location>
        <position position="875"/>
    </location>
</feature>
<sequence length="875" mass="100170">MNSVKLNYPELSNTQRNLDPNYNSTTHSNTTPLTTEEEHYASLIKKLMGSLEILTTFFHVANLERDEKCALESSYFRYLDSHDIMKLMTSILVSKDARNPFFRDQALPYLFNFCLTIWQTKQGLVYLSSELERSDTGSDHMFTTWVDSLIHNDNTLRSESGPSDTLFGWLNSKVLYGCPGILDYRRWWVNEYSHRFADRTGSSTGLRHTDSPISTLTCIPGSKIQFTLEEFVTILLYQVYTVRLVTQLVSYSDSKGKRPVLIEKEDYLQTNQLIKLMHDMCLLNVGKQAIASVISFLGALPILISYSSSNPHAKRLVTTIFSYYHLLDIKLTHADFDRLKITYQQDSRDDPIYYTVLKYQKHNDLGVLIDILANTEKKDFLKDSVINKVTFCIRILLKHSYIGTDTLSILSSQLNIIGATQEDPILVYLLRIIESAIEHLSEVNKISSLYSDTSGDEGLILRKMSTMSSSESLGSSERLVNPAFQYSNSNLESSNVKRIKMKNKWLELTLLTLELIFNIIYHTGDGLIVSVTLTEPEEKAPEDMNLDITRDDHLLNECFKQVLKLLYTLDQLDIHNLRPKHHATPIDREHIDSYTLLLLRSNHEVIYRFFDMVNIVIPDQVSEAYYEGAGKEQYRFKCKIPTDLIGNKVVQYLLDGLHDAPQHFLSGIKLLTNLLPLPYVNAAYPYGKSLGGHEDPPFVKRGDRDLTYSGNCLRMYWAKQLLPLKDDIEECLRTLISTSCKEMHISLRLLITQMVDLDIGDLGIARGIFKLLIDQLYEELEAFSHVLHTMEYKTTHGDFNQQSHPSALGSDDSCIWQQSSFEEQFIASRISRLLCLLLSLVKMASGHFYLLDIFEGNIKDGSNQNLGMFFDIAEL</sequence>